<protein>
    <submittedName>
        <fullName evidence="2">Uncharacterized protein</fullName>
    </submittedName>
</protein>
<comment type="caution">
    <text evidence="2">The sequence shown here is derived from an EMBL/GenBank/DDBJ whole genome shotgun (WGS) entry which is preliminary data.</text>
</comment>
<feature type="compositionally biased region" description="Basic residues" evidence="1">
    <location>
        <begin position="100"/>
        <end position="113"/>
    </location>
</feature>
<dbReference type="AlphaFoldDB" id="A0AAE0FX14"/>
<evidence type="ECO:0000256" key="1">
    <source>
        <dbReference type="SAM" id="MobiDB-lite"/>
    </source>
</evidence>
<evidence type="ECO:0000313" key="3">
    <source>
        <dbReference type="Proteomes" id="UP001190700"/>
    </source>
</evidence>
<feature type="region of interest" description="Disordered" evidence="1">
    <location>
        <begin position="84"/>
        <end position="117"/>
    </location>
</feature>
<evidence type="ECO:0000313" key="2">
    <source>
        <dbReference type="EMBL" id="KAK3267554.1"/>
    </source>
</evidence>
<reference evidence="2 3" key="1">
    <citation type="journal article" date="2015" name="Genome Biol. Evol.">
        <title>Comparative Genomics of a Bacterivorous Green Alga Reveals Evolutionary Causalities and Consequences of Phago-Mixotrophic Mode of Nutrition.</title>
        <authorList>
            <person name="Burns J.A."/>
            <person name="Paasch A."/>
            <person name="Narechania A."/>
            <person name="Kim E."/>
        </authorList>
    </citation>
    <scope>NUCLEOTIDE SEQUENCE [LARGE SCALE GENOMIC DNA]</scope>
    <source>
        <strain evidence="2 3">PLY_AMNH</strain>
    </source>
</reference>
<proteinExistence type="predicted"/>
<feature type="non-terminal residue" evidence="2">
    <location>
        <position position="1"/>
    </location>
</feature>
<sequence length="182" mass="19922">SPPGWLQLEAEANSATSQYGQALADYSAASVPFQQQALEARIRAAQGTAIVPYRNPTSPPGLDIVPVNSPSPLVERLYLPASPAQALRSAEPNGDITPRRGGKKTPPKQRPKKAQGWGIGRYSSGYDVRADLLARNGMGIYHLPCGYVHFCKYCDQGRCSIHETWREETGSKAYHKNMLRSI</sequence>
<dbReference type="Proteomes" id="UP001190700">
    <property type="component" value="Unassembled WGS sequence"/>
</dbReference>
<dbReference type="EMBL" id="LGRX02012342">
    <property type="protein sequence ID" value="KAK3267554.1"/>
    <property type="molecule type" value="Genomic_DNA"/>
</dbReference>
<accession>A0AAE0FX14</accession>
<organism evidence="2 3">
    <name type="scientific">Cymbomonas tetramitiformis</name>
    <dbReference type="NCBI Taxonomy" id="36881"/>
    <lineage>
        <taxon>Eukaryota</taxon>
        <taxon>Viridiplantae</taxon>
        <taxon>Chlorophyta</taxon>
        <taxon>Pyramimonadophyceae</taxon>
        <taxon>Pyramimonadales</taxon>
        <taxon>Pyramimonadaceae</taxon>
        <taxon>Cymbomonas</taxon>
    </lineage>
</organism>
<keyword evidence="3" id="KW-1185">Reference proteome</keyword>
<gene>
    <name evidence="2" type="ORF">CYMTET_23893</name>
</gene>
<name>A0AAE0FX14_9CHLO</name>